<feature type="region of interest" description="Disordered" evidence="2">
    <location>
        <begin position="57"/>
        <end position="86"/>
    </location>
</feature>
<protein>
    <submittedName>
        <fullName evidence="3">Uncharacterized protein</fullName>
    </submittedName>
</protein>
<sequence>MAQTLCQFVNHVDALQHTIAQLNKQFLPPSPTFTHHSPEDQESTDQALAVVKHTADGQYDPAGNEHIPTGPNRSSSLNHDGNQDHEDGERLACLYAEYGVDNSWHLPTNRVRTISYPLPEPQPLNGPEPTTGMALYRSLPLPTSPRAQTPAAVKAEQSKATVQGKPKGRSHSVPIMSLRSLYWYEMLDYESEPNPGSITWEESAEEDVCIEGTGPFWSEKEVGIEGYIDGRCASIVSSIDREQRSMVWETELRIFQQAHELERAKKEVARLKERIKDLQVAGRIYRDKLTMATQGIEEVKEQWRRDKSDLMDARECITWLEMQWGKDHAELLIARDYITELEKTGVQCDCWRKRKWELDVPGSTKKAKANGGNARRRSYDDFWAAQESRRSVLFS</sequence>
<evidence type="ECO:0000313" key="3">
    <source>
        <dbReference type="EMBL" id="CBF82014.1"/>
    </source>
</evidence>
<dbReference type="InParanoid" id="Q5B256"/>
<dbReference type="KEGG" id="ani:ANIA_05374"/>
<feature type="coiled-coil region" evidence="1">
    <location>
        <begin position="254"/>
        <end position="281"/>
    </location>
</feature>
<accession>Q5B256</accession>
<reference evidence="4" key="1">
    <citation type="journal article" date="2005" name="Nature">
        <title>Sequencing of Aspergillus nidulans and comparative analysis with A. fumigatus and A. oryzae.</title>
        <authorList>
            <person name="Galagan J.E."/>
            <person name="Calvo S.E."/>
            <person name="Cuomo C."/>
            <person name="Ma L.J."/>
            <person name="Wortman J.R."/>
            <person name="Batzoglou S."/>
            <person name="Lee S.I."/>
            <person name="Basturkmen M."/>
            <person name="Spevak C.C."/>
            <person name="Clutterbuck J."/>
            <person name="Kapitonov V."/>
            <person name="Jurka J."/>
            <person name="Scazzocchio C."/>
            <person name="Farman M."/>
            <person name="Butler J."/>
            <person name="Purcell S."/>
            <person name="Harris S."/>
            <person name="Braus G.H."/>
            <person name="Draht O."/>
            <person name="Busch S."/>
            <person name="D'Enfert C."/>
            <person name="Bouchier C."/>
            <person name="Goldman G.H."/>
            <person name="Bell-Pedersen D."/>
            <person name="Griffiths-Jones S."/>
            <person name="Doonan J.H."/>
            <person name="Yu J."/>
            <person name="Vienken K."/>
            <person name="Pain A."/>
            <person name="Freitag M."/>
            <person name="Selker E.U."/>
            <person name="Archer D.B."/>
            <person name="Penalva M.A."/>
            <person name="Oakley B.R."/>
            <person name="Momany M."/>
            <person name="Tanaka T."/>
            <person name="Kumagai T."/>
            <person name="Asai K."/>
            <person name="Machida M."/>
            <person name="Nierman W.C."/>
            <person name="Denning D.W."/>
            <person name="Caddick M."/>
            <person name="Hynes M."/>
            <person name="Paoletti M."/>
            <person name="Fischer R."/>
            <person name="Miller B."/>
            <person name="Dyer P."/>
            <person name="Sachs M.S."/>
            <person name="Osmani S.A."/>
            <person name="Birren B.W."/>
        </authorList>
    </citation>
    <scope>NUCLEOTIDE SEQUENCE [LARGE SCALE GENOMIC DNA]</scope>
    <source>
        <strain evidence="4">FGSC A4 / ATCC 38163 / CBS 112.46 / NRRL 194 / M139</strain>
    </source>
</reference>
<keyword evidence="1" id="KW-0175">Coiled coil</keyword>
<dbReference type="RefSeq" id="XP_662978.1">
    <property type="nucleotide sequence ID" value="XM_657886.1"/>
</dbReference>
<dbReference type="VEuPathDB" id="FungiDB:AN5374"/>
<keyword evidence="4" id="KW-1185">Reference proteome</keyword>
<dbReference type="EMBL" id="BN001305">
    <property type="protein sequence ID" value="CBF82014.1"/>
    <property type="molecule type" value="Genomic_DNA"/>
</dbReference>
<name>Q5B256_EMENI</name>
<dbReference type="Proteomes" id="UP000000560">
    <property type="component" value="Chromosome V"/>
</dbReference>
<dbReference type="GeneID" id="2871666"/>
<evidence type="ECO:0000256" key="1">
    <source>
        <dbReference type="SAM" id="Coils"/>
    </source>
</evidence>
<dbReference type="AlphaFoldDB" id="Q5B256"/>
<reference evidence="4" key="2">
    <citation type="journal article" date="2009" name="Fungal Genet. Biol.">
        <title>The 2008 update of the Aspergillus nidulans genome annotation: a community effort.</title>
        <authorList>
            <person name="Wortman J.R."/>
            <person name="Gilsenan J.M."/>
            <person name="Joardar V."/>
            <person name="Deegan J."/>
            <person name="Clutterbuck J."/>
            <person name="Andersen M.R."/>
            <person name="Archer D."/>
            <person name="Bencina M."/>
            <person name="Braus G."/>
            <person name="Coutinho P."/>
            <person name="von Dohren H."/>
            <person name="Doonan J."/>
            <person name="Driessen A.J."/>
            <person name="Durek P."/>
            <person name="Espeso E."/>
            <person name="Fekete E."/>
            <person name="Flipphi M."/>
            <person name="Estrada C.G."/>
            <person name="Geysens S."/>
            <person name="Goldman G."/>
            <person name="de Groot P.W."/>
            <person name="Hansen K."/>
            <person name="Harris S.D."/>
            <person name="Heinekamp T."/>
            <person name="Helmstaedt K."/>
            <person name="Henrissat B."/>
            <person name="Hofmann G."/>
            <person name="Homan T."/>
            <person name="Horio T."/>
            <person name="Horiuchi H."/>
            <person name="James S."/>
            <person name="Jones M."/>
            <person name="Karaffa L."/>
            <person name="Karanyi Z."/>
            <person name="Kato M."/>
            <person name="Keller N."/>
            <person name="Kelly D.E."/>
            <person name="Kiel J.A."/>
            <person name="Kim J.M."/>
            <person name="van der Klei I.J."/>
            <person name="Klis F.M."/>
            <person name="Kovalchuk A."/>
            <person name="Krasevec N."/>
            <person name="Kubicek C.P."/>
            <person name="Liu B."/>
            <person name="Maccabe A."/>
            <person name="Meyer V."/>
            <person name="Mirabito P."/>
            <person name="Miskei M."/>
            <person name="Mos M."/>
            <person name="Mullins J."/>
            <person name="Nelson D.R."/>
            <person name="Nielsen J."/>
            <person name="Oakley B.R."/>
            <person name="Osmani S.A."/>
            <person name="Pakula T."/>
            <person name="Paszewski A."/>
            <person name="Paulsen I."/>
            <person name="Pilsyk S."/>
            <person name="Pocsi I."/>
            <person name="Punt P.J."/>
            <person name="Ram A.F."/>
            <person name="Ren Q."/>
            <person name="Robellet X."/>
            <person name="Robson G."/>
            <person name="Seiboth B."/>
            <person name="van Solingen P."/>
            <person name="Specht T."/>
            <person name="Sun J."/>
            <person name="Taheri-Talesh N."/>
            <person name="Takeshita N."/>
            <person name="Ussery D."/>
            <person name="vanKuyk P.A."/>
            <person name="Visser H."/>
            <person name="van de Vondervoort P.J."/>
            <person name="de Vries R.P."/>
            <person name="Walton J."/>
            <person name="Xiang X."/>
            <person name="Xiong Y."/>
            <person name="Zeng A.P."/>
            <person name="Brandt B.W."/>
            <person name="Cornell M.J."/>
            <person name="van den Hondel C.A."/>
            <person name="Visser J."/>
            <person name="Oliver S.G."/>
            <person name="Turner G."/>
        </authorList>
    </citation>
    <scope>GENOME REANNOTATION</scope>
    <source>
        <strain evidence="4">FGSC A4 / ATCC 38163 / CBS 112.46 / NRRL 194 / M139</strain>
    </source>
</reference>
<organism evidence="3 4">
    <name type="scientific">Emericella nidulans (strain FGSC A4 / ATCC 38163 / CBS 112.46 / NRRL 194 / M139)</name>
    <name type="common">Aspergillus nidulans</name>
    <dbReference type="NCBI Taxonomy" id="227321"/>
    <lineage>
        <taxon>Eukaryota</taxon>
        <taxon>Fungi</taxon>
        <taxon>Dikarya</taxon>
        <taxon>Ascomycota</taxon>
        <taxon>Pezizomycotina</taxon>
        <taxon>Eurotiomycetes</taxon>
        <taxon>Eurotiomycetidae</taxon>
        <taxon>Eurotiales</taxon>
        <taxon>Aspergillaceae</taxon>
        <taxon>Aspergillus</taxon>
        <taxon>Aspergillus subgen. Nidulantes</taxon>
    </lineage>
</organism>
<evidence type="ECO:0000256" key="2">
    <source>
        <dbReference type="SAM" id="MobiDB-lite"/>
    </source>
</evidence>
<feature type="compositionally biased region" description="Polar residues" evidence="2">
    <location>
        <begin position="71"/>
        <end position="80"/>
    </location>
</feature>
<dbReference type="HOGENOM" id="CLU_698352_0_0_1"/>
<gene>
    <name evidence="3" type="ORF">ANIA_05374</name>
</gene>
<dbReference type="OrthoDB" id="10666163at2759"/>
<proteinExistence type="predicted"/>
<accession>C8VGQ0</accession>
<evidence type="ECO:0000313" key="4">
    <source>
        <dbReference type="Proteomes" id="UP000000560"/>
    </source>
</evidence>